<protein>
    <submittedName>
        <fullName evidence="1">Uncharacterized protein</fullName>
    </submittedName>
</protein>
<comment type="caution">
    <text evidence="1">The sequence shown here is derived from an EMBL/GenBank/DDBJ whole genome shotgun (WGS) entry which is preliminary data.</text>
</comment>
<organism evidence="1 2">
    <name type="scientific">Pseudomonas grimontii</name>
    <dbReference type="NCBI Taxonomy" id="129847"/>
    <lineage>
        <taxon>Bacteria</taxon>
        <taxon>Pseudomonadati</taxon>
        <taxon>Pseudomonadota</taxon>
        <taxon>Gammaproteobacteria</taxon>
        <taxon>Pseudomonadales</taxon>
        <taxon>Pseudomonadaceae</taxon>
        <taxon>Pseudomonas</taxon>
    </lineage>
</organism>
<dbReference type="EMBL" id="FNKM01000002">
    <property type="protein sequence ID" value="SDR26318.1"/>
    <property type="molecule type" value="Genomic_DNA"/>
</dbReference>
<accession>A0ABY0TQV6</accession>
<dbReference type="Proteomes" id="UP000198740">
    <property type="component" value="Unassembled WGS sequence"/>
</dbReference>
<evidence type="ECO:0000313" key="1">
    <source>
        <dbReference type="EMBL" id="SDR26318.1"/>
    </source>
</evidence>
<dbReference type="RefSeq" id="WP_167361118.1">
    <property type="nucleotide sequence ID" value="NZ_FNKM01000002.1"/>
</dbReference>
<name>A0ABY0TQV6_9PSED</name>
<keyword evidence="2" id="KW-1185">Reference proteome</keyword>
<reference evidence="1 2" key="1">
    <citation type="submission" date="2016-10" db="EMBL/GenBank/DDBJ databases">
        <authorList>
            <person name="Varghese N."/>
            <person name="Submissions S."/>
        </authorList>
    </citation>
    <scope>NUCLEOTIDE SEQUENCE [LARGE SCALE GENOMIC DNA]</scope>
    <source>
        <strain evidence="1 2">BS2976</strain>
    </source>
</reference>
<evidence type="ECO:0000313" key="2">
    <source>
        <dbReference type="Proteomes" id="UP000198740"/>
    </source>
</evidence>
<sequence length="121" mass="13693">MGRPAGDHRSAERIIEGSAVMRHFLEGYDHYQVGDNLKKQIGDWTEANPDPEARADAAYDLDQVLRFIDNVDDSTLKGSDRLNGKVDGFSNYGYRIQDNSEASLLDRFSYEGYSALHYLQT</sequence>
<gene>
    <name evidence="1" type="ORF">SAMN04490186_4513</name>
</gene>
<proteinExistence type="predicted"/>